<dbReference type="OrthoDB" id="9804551at2"/>
<accession>A0A0F0GLD3</accession>
<dbReference type="GO" id="GO:0000035">
    <property type="term" value="F:acyl binding"/>
    <property type="evidence" value="ECO:0007669"/>
    <property type="project" value="TreeGrafter"/>
</dbReference>
<dbReference type="EMBL" id="JYJG01000294">
    <property type="protein sequence ID" value="KJK43371.1"/>
    <property type="molecule type" value="Genomic_DNA"/>
</dbReference>
<reference evidence="8 9" key="1">
    <citation type="submission" date="2015-02" db="EMBL/GenBank/DDBJ databases">
        <authorList>
            <person name="Ju K.-S."/>
            <person name="Doroghazi J.R."/>
            <person name="Metcalf W."/>
        </authorList>
    </citation>
    <scope>NUCLEOTIDE SEQUENCE [LARGE SCALE GENOMIC DNA]</scope>
    <source>
        <strain evidence="8 9">NRRL B-16140</strain>
    </source>
</reference>
<organism evidence="8 9">
    <name type="scientific">Lentzea aerocolonigenes</name>
    <name type="common">Lechevalieria aerocolonigenes</name>
    <name type="synonym">Saccharothrix aerocolonigenes</name>
    <dbReference type="NCBI Taxonomy" id="68170"/>
    <lineage>
        <taxon>Bacteria</taxon>
        <taxon>Bacillati</taxon>
        <taxon>Actinomycetota</taxon>
        <taxon>Actinomycetes</taxon>
        <taxon>Pseudonocardiales</taxon>
        <taxon>Pseudonocardiaceae</taxon>
        <taxon>Lentzea</taxon>
    </lineage>
</organism>
<dbReference type="GO" id="GO:0000036">
    <property type="term" value="F:acyl carrier activity"/>
    <property type="evidence" value="ECO:0007669"/>
    <property type="project" value="TreeGrafter"/>
</dbReference>
<dbReference type="Gene3D" id="1.10.1200.10">
    <property type="entry name" value="ACP-like"/>
    <property type="match status" value="1"/>
</dbReference>
<dbReference type="Pfam" id="PF00550">
    <property type="entry name" value="PP-binding"/>
    <property type="match status" value="1"/>
</dbReference>
<dbReference type="PATRIC" id="fig|68170.10.peg.8715"/>
<dbReference type="GO" id="GO:0016020">
    <property type="term" value="C:membrane"/>
    <property type="evidence" value="ECO:0007669"/>
    <property type="project" value="GOC"/>
</dbReference>
<evidence type="ECO:0000256" key="3">
    <source>
        <dbReference type="ARBA" id="ARBA00022553"/>
    </source>
</evidence>
<dbReference type="InterPro" id="IPR003231">
    <property type="entry name" value="ACP"/>
</dbReference>
<keyword evidence="2" id="KW-0444">Lipid biosynthesis</keyword>
<evidence type="ECO:0000256" key="4">
    <source>
        <dbReference type="ARBA" id="ARBA00022832"/>
    </source>
</evidence>
<dbReference type="PANTHER" id="PTHR20863">
    <property type="entry name" value="ACYL CARRIER PROTEIN"/>
    <property type="match status" value="1"/>
</dbReference>
<dbReference type="SUPFAM" id="SSF47336">
    <property type="entry name" value="ACP-like"/>
    <property type="match status" value="1"/>
</dbReference>
<dbReference type="RefSeq" id="WP_045315746.1">
    <property type="nucleotide sequence ID" value="NZ_JYJG01000294.1"/>
</dbReference>
<keyword evidence="3" id="KW-0597">Phosphoprotein</keyword>
<feature type="domain" description="Carrier" evidence="7">
    <location>
        <begin position="1"/>
        <end position="78"/>
    </location>
</feature>
<dbReference type="PROSITE" id="PS00012">
    <property type="entry name" value="PHOSPHOPANTETHEINE"/>
    <property type="match status" value="1"/>
</dbReference>
<protein>
    <recommendedName>
        <fullName evidence="7">Carrier domain-containing protein</fullName>
    </recommendedName>
</protein>
<dbReference type="InterPro" id="IPR006162">
    <property type="entry name" value="Ppantetheine_attach_site"/>
</dbReference>
<keyword evidence="6" id="KW-0275">Fatty acid biosynthesis</keyword>
<dbReference type="GO" id="GO:0005829">
    <property type="term" value="C:cytosol"/>
    <property type="evidence" value="ECO:0007669"/>
    <property type="project" value="TreeGrafter"/>
</dbReference>
<gene>
    <name evidence="8" type="ORF">UK23_33605</name>
</gene>
<dbReference type="GO" id="GO:0009245">
    <property type="term" value="P:lipid A biosynthetic process"/>
    <property type="evidence" value="ECO:0007669"/>
    <property type="project" value="TreeGrafter"/>
</dbReference>
<keyword evidence="5" id="KW-0443">Lipid metabolism</keyword>
<comment type="caution">
    <text evidence="8">The sequence shown here is derived from an EMBL/GenBank/DDBJ whole genome shotgun (WGS) entry which is preliminary data.</text>
</comment>
<dbReference type="Proteomes" id="UP000033393">
    <property type="component" value="Unassembled WGS sequence"/>
</dbReference>
<keyword evidence="9" id="KW-1185">Reference proteome</keyword>
<dbReference type="InterPro" id="IPR009081">
    <property type="entry name" value="PP-bd_ACP"/>
</dbReference>
<dbReference type="PROSITE" id="PS50075">
    <property type="entry name" value="CARRIER"/>
    <property type="match status" value="1"/>
</dbReference>
<name>A0A0F0GLD3_LENAE</name>
<sequence length="82" mass="9061">MPQQEVHAVVERFVRDINDSEHVEVPAAASLGEIGLDSLSIVDLLFKLEREFEVSIPDEALPNLTTVGALVEYVNSEKRGDI</sequence>
<keyword evidence="4" id="KW-0276">Fatty acid metabolism</keyword>
<proteinExistence type="predicted"/>
<evidence type="ECO:0000256" key="2">
    <source>
        <dbReference type="ARBA" id="ARBA00022516"/>
    </source>
</evidence>
<evidence type="ECO:0000313" key="9">
    <source>
        <dbReference type="Proteomes" id="UP000033393"/>
    </source>
</evidence>
<dbReference type="AlphaFoldDB" id="A0A0F0GLD3"/>
<evidence type="ECO:0000256" key="5">
    <source>
        <dbReference type="ARBA" id="ARBA00023098"/>
    </source>
</evidence>
<dbReference type="PANTHER" id="PTHR20863:SF76">
    <property type="entry name" value="CARRIER DOMAIN-CONTAINING PROTEIN"/>
    <property type="match status" value="1"/>
</dbReference>
<evidence type="ECO:0000256" key="1">
    <source>
        <dbReference type="ARBA" id="ARBA00022450"/>
    </source>
</evidence>
<evidence type="ECO:0000259" key="7">
    <source>
        <dbReference type="PROSITE" id="PS50075"/>
    </source>
</evidence>
<evidence type="ECO:0000256" key="6">
    <source>
        <dbReference type="ARBA" id="ARBA00023160"/>
    </source>
</evidence>
<keyword evidence="1" id="KW-0596">Phosphopantetheine</keyword>
<dbReference type="InterPro" id="IPR036736">
    <property type="entry name" value="ACP-like_sf"/>
</dbReference>
<evidence type="ECO:0000313" key="8">
    <source>
        <dbReference type="EMBL" id="KJK43371.1"/>
    </source>
</evidence>